<evidence type="ECO:0000313" key="2">
    <source>
        <dbReference type="EMBL" id="CAB4915386.1"/>
    </source>
</evidence>
<dbReference type="InterPro" id="IPR050965">
    <property type="entry name" value="UPF0336/Enoyl-CoA_hydratase"/>
</dbReference>
<name>A0A6J7H8Y9_9ZZZZ</name>
<dbReference type="GO" id="GO:0019171">
    <property type="term" value="F:(3R)-hydroxyacyl-[acyl-carrier-protein] dehydratase activity"/>
    <property type="evidence" value="ECO:0007669"/>
    <property type="project" value="TreeGrafter"/>
</dbReference>
<protein>
    <submittedName>
        <fullName evidence="2">Unannotated protein</fullName>
    </submittedName>
</protein>
<dbReference type="HAMAP" id="MF_00799">
    <property type="entry name" value="UPF0336"/>
    <property type="match status" value="1"/>
</dbReference>
<dbReference type="EMBL" id="CAFBMR010000040">
    <property type="protein sequence ID" value="CAB4915386.1"/>
    <property type="molecule type" value="Genomic_DNA"/>
</dbReference>
<proteinExistence type="inferred from homology"/>
<dbReference type="Gene3D" id="3.10.129.10">
    <property type="entry name" value="Hotdog Thioesterase"/>
    <property type="match status" value="1"/>
</dbReference>
<dbReference type="CDD" id="cd03441">
    <property type="entry name" value="R_hydratase_like"/>
    <property type="match status" value="1"/>
</dbReference>
<evidence type="ECO:0000259" key="1">
    <source>
        <dbReference type="Pfam" id="PF13452"/>
    </source>
</evidence>
<organism evidence="2">
    <name type="scientific">freshwater metagenome</name>
    <dbReference type="NCBI Taxonomy" id="449393"/>
    <lineage>
        <taxon>unclassified sequences</taxon>
        <taxon>metagenomes</taxon>
        <taxon>ecological metagenomes</taxon>
    </lineage>
</organism>
<dbReference type="AlphaFoldDB" id="A0A6J7H8Y9"/>
<sequence length="148" mass="15721">MALNPDFVGRTYPPVGTYQVGREKIREFATAIGDSNPLFHDVDAASAAGYVDVIAPPTFAFALAFQAMISVVSDPELGLDYSRVVHGEEKFIYARPIVAGDELVVSTVIDTIRAAAGNDMITVRSDIATVAGEHVVTTYSLTVARGTA</sequence>
<dbReference type="InterPro" id="IPR029069">
    <property type="entry name" value="HotDog_dom_sf"/>
</dbReference>
<gene>
    <name evidence="2" type="ORF">UFOPK3610_01086</name>
</gene>
<dbReference type="GO" id="GO:0006633">
    <property type="term" value="P:fatty acid biosynthetic process"/>
    <property type="evidence" value="ECO:0007669"/>
    <property type="project" value="TreeGrafter"/>
</dbReference>
<dbReference type="PANTHER" id="PTHR43437:SF3">
    <property type="entry name" value="HYDROXYACYL-THIOESTER DEHYDRATASE TYPE 2, MITOCHONDRIAL"/>
    <property type="match status" value="1"/>
</dbReference>
<dbReference type="SUPFAM" id="SSF54637">
    <property type="entry name" value="Thioesterase/thiol ester dehydrase-isomerase"/>
    <property type="match status" value="1"/>
</dbReference>
<dbReference type="Pfam" id="PF13452">
    <property type="entry name" value="FAS1_DH_region"/>
    <property type="match status" value="1"/>
</dbReference>
<feature type="domain" description="FAS1-like dehydratase" evidence="1">
    <location>
        <begin position="7"/>
        <end position="137"/>
    </location>
</feature>
<dbReference type="InterPro" id="IPR039569">
    <property type="entry name" value="FAS1-like_DH_region"/>
</dbReference>
<dbReference type="PIRSF" id="PIRSF018072">
    <property type="entry name" value="UCP018072"/>
    <property type="match status" value="1"/>
</dbReference>
<accession>A0A6J7H8Y9</accession>
<dbReference type="InterPro" id="IPR016709">
    <property type="entry name" value="HadA-like"/>
</dbReference>
<dbReference type="PANTHER" id="PTHR43437">
    <property type="entry name" value="HYDROXYACYL-THIOESTER DEHYDRATASE TYPE 2, MITOCHONDRIAL-RELATED"/>
    <property type="match status" value="1"/>
</dbReference>
<reference evidence="2" key="1">
    <citation type="submission" date="2020-05" db="EMBL/GenBank/DDBJ databases">
        <authorList>
            <person name="Chiriac C."/>
            <person name="Salcher M."/>
            <person name="Ghai R."/>
            <person name="Kavagutti S V."/>
        </authorList>
    </citation>
    <scope>NUCLEOTIDE SEQUENCE</scope>
</reference>